<name>A0A1D3TN89_9FIRM</name>
<evidence type="ECO:0000313" key="2">
    <source>
        <dbReference type="EMBL" id="SCP94764.1"/>
    </source>
</evidence>
<dbReference type="AlphaFoldDB" id="A0A1D3TN89"/>
<keyword evidence="3" id="KW-1185">Reference proteome</keyword>
<dbReference type="SUPFAM" id="SSF52540">
    <property type="entry name" value="P-loop containing nucleoside triphosphate hydrolases"/>
    <property type="match status" value="1"/>
</dbReference>
<feature type="domain" description="G" evidence="1">
    <location>
        <begin position="28"/>
        <end position="105"/>
    </location>
</feature>
<evidence type="ECO:0000259" key="1">
    <source>
        <dbReference type="Pfam" id="PF01926"/>
    </source>
</evidence>
<dbReference type="EMBL" id="FMKA01000001">
    <property type="protein sequence ID" value="SCP94764.1"/>
    <property type="molecule type" value="Genomic_DNA"/>
</dbReference>
<dbReference type="GO" id="GO:0005525">
    <property type="term" value="F:GTP binding"/>
    <property type="evidence" value="ECO:0007669"/>
    <property type="project" value="InterPro"/>
</dbReference>
<dbReference type="InterPro" id="IPR027417">
    <property type="entry name" value="P-loop_NTPase"/>
</dbReference>
<dbReference type="CDD" id="cd00882">
    <property type="entry name" value="Ras_like_GTPase"/>
    <property type="match status" value="1"/>
</dbReference>
<organism evidence="2 3">
    <name type="scientific">Anaerobium acetethylicum</name>
    <dbReference type="NCBI Taxonomy" id="1619234"/>
    <lineage>
        <taxon>Bacteria</taxon>
        <taxon>Bacillati</taxon>
        <taxon>Bacillota</taxon>
        <taxon>Clostridia</taxon>
        <taxon>Lachnospirales</taxon>
        <taxon>Lachnospiraceae</taxon>
        <taxon>Anaerobium</taxon>
    </lineage>
</organism>
<protein>
    <submittedName>
        <fullName evidence="2">Uncharacterized conserved protein, DUF697 family</fullName>
    </submittedName>
</protein>
<proteinExistence type="predicted"/>
<evidence type="ECO:0000313" key="3">
    <source>
        <dbReference type="Proteomes" id="UP000199315"/>
    </source>
</evidence>
<reference evidence="2 3" key="1">
    <citation type="submission" date="2016-09" db="EMBL/GenBank/DDBJ databases">
        <authorList>
            <person name="Capua I."/>
            <person name="De Benedictis P."/>
            <person name="Joannis T."/>
            <person name="Lombin L.H."/>
            <person name="Cattoli G."/>
        </authorList>
    </citation>
    <scope>NUCLEOTIDE SEQUENCE [LARGE SCALE GENOMIC DNA]</scope>
    <source>
        <strain evidence="2 3">GluBS11</strain>
    </source>
</reference>
<dbReference type="Gene3D" id="3.40.50.300">
    <property type="entry name" value="P-loop containing nucleotide triphosphate hydrolases"/>
    <property type="match status" value="1"/>
</dbReference>
<dbReference type="STRING" id="1619234.SAMN05421730_100134"/>
<dbReference type="RefSeq" id="WP_169823546.1">
    <property type="nucleotide sequence ID" value="NZ_FMKA01000001.1"/>
</dbReference>
<sequence>MTVDFKADKFDFDGEMEKQKRALKKPNILLCGATGAGKSSLVNDVFGKRIAAVGEGEPVTRGVILYAGDELTLNLYDSEGYEIGDEKQSYYVDEIISVIDKKKAAHPGEFEKHIHEAWYCISAANKRITDTDFQLIDRILAKKVPAAVVFTQVDSVDAEELEALQNELRKRYPGLSAFTYCIAEDEETAEALKAYIQKEELVEWALENLEDSLKDGLMGALHGCISQKREYVKKKIIPRYVVSASTAAAVPVPLSDAALLTPIQISMTIHIIKIYGLSGMSGAVTSALEAEVMTQVGRFIAKTLTGSILKFIPGIGQGVGSVINVAVATALTTTLGHTISQLCYLYSKAVLEGKQVGIEDYFNPEMFEQVMKSMRKRER</sequence>
<dbReference type="InterPro" id="IPR006073">
    <property type="entry name" value="GTP-bd"/>
</dbReference>
<accession>A0A1D3TN89</accession>
<dbReference type="Pfam" id="PF01926">
    <property type="entry name" value="MMR_HSR1"/>
    <property type="match status" value="1"/>
</dbReference>
<gene>
    <name evidence="2" type="ORF">SAMN05421730_100134</name>
</gene>
<dbReference type="Proteomes" id="UP000199315">
    <property type="component" value="Unassembled WGS sequence"/>
</dbReference>